<evidence type="ECO:0000313" key="2">
    <source>
        <dbReference type="EMBL" id="KAK9866769.1"/>
    </source>
</evidence>
<gene>
    <name evidence="2" type="ORF">WJX84_010477</name>
</gene>
<evidence type="ECO:0000259" key="1">
    <source>
        <dbReference type="Pfam" id="PF22766"/>
    </source>
</evidence>
<proteinExistence type="predicted"/>
<keyword evidence="3" id="KW-1185">Reference proteome</keyword>
<sequence length="207" mass="22690">MKFVARLLHEDGCSLVDEVQQGWLWGQLCSCARKDPPVWPSRLECSSKKHRPLENILAPQHFIAAMAAVTQTVGEHASGKILAMRDISVRQSELLPLILQPLTASAVAAASHRPREEQLPAEEGLAASLPQSSTARAEAIEQAAPAIERLKVILVMLDARLADIKNLWTSGKLRSVGIDGRQTIQLIEALFEHNQNRQNVLEAISSS</sequence>
<dbReference type="GO" id="GO:0007094">
    <property type="term" value="P:mitotic spindle assembly checkpoint signaling"/>
    <property type="evidence" value="ECO:0007669"/>
    <property type="project" value="TreeGrafter"/>
</dbReference>
<dbReference type="GO" id="GO:0006888">
    <property type="term" value="P:endoplasmic reticulum to Golgi vesicle-mediated transport"/>
    <property type="evidence" value="ECO:0007669"/>
    <property type="project" value="TreeGrafter"/>
</dbReference>
<dbReference type="PANTHER" id="PTHR12205">
    <property type="entry name" value="CENTROMERE/KINETOCHORE PROTEIN ZW10"/>
    <property type="match status" value="1"/>
</dbReference>
<dbReference type="PANTHER" id="PTHR12205:SF0">
    <property type="entry name" value="CENTROMERE_KINETOCHORE PROTEIN ZW10 HOMOLOG"/>
    <property type="match status" value="1"/>
</dbReference>
<dbReference type="EMBL" id="JALJOV010000135">
    <property type="protein sequence ID" value="KAK9866769.1"/>
    <property type="molecule type" value="Genomic_DNA"/>
</dbReference>
<accession>A0AAW1TCX5</accession>
<dbReference type="Gene3D" id="1.10.357.150">
    <property type="match status" value="1"/>
</dbReference>
<protein>
    <recommendedName>
        <fullName evidence="1">ZW10 C-terminal helical domain-containing protein</fullName>
    </recommendedName>
</protein>
<organism evidence="2 3">
    <name type="scientific">Apatococcus fuscideae</name>
    <dbReference type="NCBI Taxonomy" id="2026836"/>
    <lineage>
        <taxon>Eukaryota</taxon>
        <taxon>Viridiplantae</taxon>
        <taxon>Chlorophyta</taxon>
        <taxon>core chlorophytes</taxon>
        <taxon>Trebouxiophyceae</taxon>
        <taxon>Chlorellales</taxon>
        <taxon>Chlorellaceae</taxon>
        <taxon>Apatococcus</taxon>
    </lineage>
</organism>
<dbReference type="InterPro" id="IPR055148">
    <property type="entry name" value="ZW10_C_2"/>
</dbReference>
<dbReference type="InterPro" id="IPR046362">
    <property type="entry name" value="Zw10/DSL1_C_sf"/>
</dbReference>
<reference evidence="2 3" key="1">
    <citation type="journal article" date="2024" name="Nat. Commun.">
        <title>Phylogenomics reveals the evolutionary origins of lichenization in chlorophyte algae.</title>
        <authorList>
            <person name="Puginier C."/>
            <person name="Libourel C."/>
            <person name="Otte J."/>
            <person name="Skaloud P."/>
            <person name="Haon M."/>
            <person name="Grisel S."/>
            <person name="Petersen M."/>
            <person name="Berrin J.G."/>
            <person name="Delaux P.M."/>
            <person name="Dal Grande F."/>
            <person name="Keller J."/>
        </authorList>
    </citation>
    <scope>NUCLEOTIDE SEQUENCE [LARGE SCALE GENOMIC DNA]</scope>
    <source>
        <strain evidence="2 3">SAG 2523</strain>
    </source>
</reference>
<comment type="caution">
    <text evidence="2">The sequence shown here is derived from an EMBL/GenBank/DDBJ whole genome shotgun (WGS) entry which is preliminary data.</text>
</comment>
<dbReference type="Proteomes" id="UP001485043">
    <property type="component" value="Unassembled WGS sequence"/>
</dbReference>
<dbReference type="GO" id="GO:1990423">
    <property type="term" value="C:RZZ complex"/>
    <property type="evidence" value="ECO:0007669"/>
    <property type="project" value="TreeGrafter"/>
</dbReference>
<evidence type="ECO:0000313" key="3">
    <source>
        <dbReference type="Proteomes" id="UP001485043"/>
    </source>
</evidence>
<feature type="domain" description="ZW10 C-terminal helical" evidence="1">
    <location>
        <begin position="53"/>
        <end position="203"/>
    </location>
</feature>
<dbReference type="Pfam" id="PF22766">
    <property type="entry name" value="ZW10_C2"/>
    <property type="match status" value="1"/>
</dbReference>
<dbReference type="GO" id="GO:0005737">
    <property type="term" value="C:cytoplasm"/>
    <property type="evidence" value="ECO:0007669"/>
    <property type="project" value="GOC"/>
</dbReference>
<dbReference type="AlphaFoldDB" id="A0AAW1TCX5"/>
<name>A0AAW1TCX5_9CHLO</name>